<comment type="caution">
    <text evidence="12">The sequence shown here is derived from an EMBL/GenBank/DDBJ whole genome shotgun (WGS) entry which is preliminary data.</text>
</comment>
<dbReference type="PROSITE" id="PS51285">
    <property type="entry name" value="AGC_KINASE_CTER"/>
    <property type="match status" value="1"/>
</dbReference>
<keyword evidence="1 8" id="KW-0723">Serine/threonine-protein kinase</keyword>
<protein>
    <submittedName>
        <fullName evidence="12">Uncharacterized protein</fullName>
    </submittedName>
</protein>
<dbReference type="InterPro" id="IPR008271">
    <property type="entry name" value="Ser/Thr_kinase_AS"/>
</dbReference>
<dbReference type="PANTHER" id="PTHR24351">
    <property type="entry name" value="RIBOSOMAL PROTEIN S6 KINASE"/>
    <property type="match status" value="1"/>
</dbReference>
<keyword evidence="13" id="KW-1185">Reference proteome</keyword>
<feature type="domain" description="Protein kinase" evidence="10">
    <location>
        <begin position="44"/>
        <end position="301"/>
    </location>
</feature>
<comment type="similarity">
    <text evidence="8">Belongs to the protein kinase superfamily.</text>
</comment>
<dbReference type="GO" id="GO:0004674">
    <property type="term" value="F:protein serine/threonine kinase activity"/>
    <property type="evidence" value="ECO:0007669"/>
    <property type="project" value="UniProtKB-KW"/>
</dbReference>
<dbReference type="Pfam" id="PF00069">
    <property type="entry name" value="Pkinase"/>
    <property type="match status" value="1"/>
</dbReference>
<evidence type="ECO:0000313" key="12">
    <source>
        <dbReference type="EMBL" id="KAJ8603225.1"/>
    </source>
</evidence>
<dbReference type="InterPro" id="IPR045270">
    <property type="entry name" value="STKc_AGC"/>
</dbReference>
<evidence type="ECO:0000256" key="2">
    <source>
        <dbReference type="ARBA" id="ARBA00022553"/>
    </source>
</evidence>
<feature type="domain" description="AGC-kinase C-terminal" evidence="11">
    <location>
        <begin position="302"/>
        <end position="374"/>
    </location>
</feature>
<gene>
    <name evidence="12" type="ORF">CTAYLR_003851</name>
</gene>
<dbReference type="SMART" id="SM00220">
    <property type="entry name" value="S_TKc"/>
    <property type="match status" value="1"/>
</dbReference>
<dbReference type="InterPro" id="IPR000719">
    <property type="entry name" value="Prot_kinase_dom"/>
</dbReference>
<dbReference type="PROSITE" id="PS00108">
    <property type="entry name" value="PROTEIN_KINASE_ST"/>
    <property type="match status" value="1"/>
</dbReference>
<keyword evidence="2" id="KW-0597">Phosphoprotein</keyword>
<dbReference type="GO" id="GO:0005524">
    <property type="term" value="F:ATP binding"/>
    <property type="evidence" value="ECO:0007669"/>
    <property type="project" value="UniProtKB-UniRule"/>
</dbReference>
<keyword evidence="4 7" id="KW-0547">Nucleotide-binding</keyword>
<evidence type="ECO:0000256" key="8">
    <source>
        <dbReference type="RuleBase" id="RU000304"/>
    </source>
</evidence>
<dbReference type="InterPro" id="IPR017441">
    <property type="entry name" value="Protein_kinase_ATP_BS"/>
</dbReference>
<dbReference type="PROSITE" id="PS50011">
    <property type="entry name" value="PROTEIN_KINASE_DOM"/>
    <property type="match status" value="1"/>
</dbReference>
<dbReference type="SMART" id="SM00133">
    <property type="entry name" value="S_TK_X"/>
    <property type="match status" value="1"/>
</dbReference>
<evidence type="ECO:0000256" key="6">
    <source>
        <dbReference type="ARBA" id="ARBA00022840"/>
    </source>
</evidence>
<evidence type="ECO:0000259" key="10">
    <source>
        <dbReference type="PROSITE" id="PS50011"/>
    </source>
</evidence>
<accession>A0AAD7UDN0</accession>
<feature type="compositionally biased region" description="Basic and acidic residues" evidence="9">
    <location>
        <begin position="367"/>
        <end position="376"/>
    </location>
</feature>
<dbReference type="SUPFAM" id="SSF56112">
    <property type="entry name" value="Protein kinase-like (PK-like)"/>
    <property type="match status" value="1"/>
</dbReference>
<evidence type="ECO:0000256" key="3">
    <source>
        <dbReference type="ARBA" id="ARBA00022679"/>
    </source>
</evidence>
<sequence length="383" mass="43500">MKKLFRKKKKNEEEPAPGKTSSDEFAVKIREELSQSGALSMSDFQLQKVLGKGSFGKVMLVTKKDDPERLLAMKTLRKAALLKRNQITHTKTERHVLQHLDHPFLVKLLYAFQTPDKLYMVLEYMAGGELFHWLKQHKRFSESRTRLYGAEIGLGLSGLHALDIVYRDLKPENLLLDIQGHIRITDFGLAKEHVTQSSGAKTFCGTPEYLAPEILENRGHGKAVDWWSFGTLLYEMMGGLPPFYDTNVQKMYQKILNAPLKIHPHFSPNAKTLLIALLERKVDRRLGSVNDFDDIKVHPFFRSLDMDMVYQKKYKPEFAPPQKGAGDAAHFDDEFTSQAALDSVVQSKLSDAQAKKAHFPGFTYEGEPSKIDDDNNNKNSSSS</sequence>
<dbReference type="CDD" id="cd05123">
    <property type="entry name" value="STKc_AGC"/>
    <property type="match status" value="1"/>
</dbReference>
<keyword evidence="6 7" id="KW-0067">ATP-binding</keyword>
<keyword evidence="5" id="KW-0418">Kinase</keyword>
<evidence type="ECO:0000256" key="4">
    <source>
        <dbReference type="ARBA" id="ARBA00022741"/>
    </source>
</evidence>
<dbReference type="InterPro" id="IPR017892">
    <property type="entry name" value="Pkinase_C"/>
</dbReference>
<dbReference type="FunFam" id="1.10.510.10:FF:000008">
    <property type="entry name" value="Non-specific serine/threonine protein kinase"/>
    <property type="match status" value="1"/>
</dbReference>
<reference evidence="12" key="1">
    <citation type="submission" date="2023-01" db="EMBL/GenBank/DDBJ databases">
        <title>Metagenome sequencing of chrysophaentin producing Chrysophaeum taylorii.</title>
        <authorList>
            <person name="Davison J."/>
            <person name="Bewley C."/>
        </authorList>
    </citation>
    <scope>NUCLEOTIDE SEQUENCE</scope>
    <source>
        <strain evidence="12">NIES-1699</strain>
    </source>
</reference>
<evidence type="ECO:0000256" key="5">
    <source>
        <dbReference type="ARBA" id="ARBA00022777"/>
    </source>
</evidence>
<evidence type="ECO:0000256" key="7">
    <source>
        <dbReference type="PROSITE-ProRule" id="PRU10141"/>
    </source>
</evidence>
<feature type="binding site" evidence="7">
    <location>
        <position position="74"/>
    </location>
    <ligand>
        <name>ATP</name>
        <dbReference type="ChEBI" id="CHEBI:30616"/>
    </ligand>
</feature>
<dbReference type="PROSITE" id="PS00107">
    <property type="entry name" value="PROTEIN_KINASE_ATP"/>
    <property type="match status" value="1"/>
</dbReference>
<dbReference type="Proteomes" id="UP001230188">
    <property type="component" value="Unassembled WGS sequence"/>
</dbReference>
<feature type="region of interest" description="Disordered" evidence="9">
    <location>
        <begin position="1"/>
        <end position="25"/>
    </location>
</feature>
<dbReference type="InterPro" id="IPR011009">
    <property type="entry name" value="Kinase-like_dom_sf"/>
</dbReference>
<evidence type="ECO:0000313" key="13">
    <source>
        <dbReference type="Proteomes" id="UP001230188"/>
    </source>
</evidence>
<dbReference type="Pfam" id="PF00433">
    <property type="entry name" value="Pkinase_C"/>
    <property type="match status" value="1"/>
</dbReference>
<dbReference type="Gene3D" id="3.30.200.20">
    <property type="entry name" value="Phosphorylase Kinase, domain 1"/>
    <property type="match status" value="1"/>
</dbReference>
<name>A0AAD7UDN0_9STRA</name>
<dbReference type="FunFam" id="3.30.200.20:FF:000042">
    <property type="entry name" value="Aurora kinase A"/>
    <property type="match status" value="1"/>
</dbReference>
<organism evidence="12 13">
    <name type="scientific">Chrysophaeum taylorii</name>
    <dbReference type="NCBI Taxonomy" id="2483200"/>
    <lineage>
        <taxon>Eukaryota</taxon>
        <taxon>Sar</taxon>
        <taxon>Stramenopiles</taxon>
        <taxon>Ochrophyta</taxon>
        <taxon>Pelagophyceae</taxon>
        <taxon>Pelagomonadales</taxon>
        <taxon>Pelagomonadaceae</taxon>
        <taxon>Chrysophaeum</taxon>
    </lineage>
</organism>
<dbReference type="AlphaFoldDB" id="A0AAD7UDN0"/>
<dbReference type="EMBL" id="JAQMWT010000359">
    <property type="protein sequence ID" value="KAJ8603225.1"/>
    <property type="molecule type" value="Genomic_DNA"/>
</dbReference>
<evidence type="ECO:0000256" key="1">
    <source>
        <dbReference type="ARBA" id="ARBA00022527"/>
    </source>
</evidence>
<evidence type="ECO:0000256" key="9">
    <source>
        <dbReference type="SAM" id="MobiDB-lite"/>
    </source>
</evidence>
<evidence type="ECO:0000259" key="11">
    <source>
        <dbReference type="PROSITE" id="PS51285"/>
    </source>
</evidence>
<proteinExistence type="inferred from homology"/>
<dbReference type="Gene3D" id="1.10.510.10">
    <property type="entry name" value="Transferase(Phosphotransferase) domain 1"/>
    <property type="match status" value="1"/>
</dbReference>
<dbReference type="InterPro" id="IPR000961">
    <property type="entry name" value="AGC-kinase_C"/>
</dbReference>
<feature type="region of interest" description="Disordered" evidence="9">
    <location>
        <begin position="360"/>
        <end position="383"/>
    </location>
</feature>
<keyword evidence="3" id="KW-0808">Transferase</keyword>